<dbReference type="InterPro" id="IPR007110">
    <property type="entry name" value="Ig-like_dom"/>
</dbReference>
<dbReference type="Pfam" id="PF13895">
    <property type="entry name" value="Ig_2"/>
    <property type="match status" value="1"/>
</dbReference>
<feature type="region of interest" description="Disordered" evidence="5">
    <location>
        <begin position="176"/>
        <end position="199"/>
    </location>
</feature>
<keyword evidence="2" id="KW-0732">Signal</keyword>
<dbReference type="PROSITE" id="PS50835">
    <property type="entry name" value="IG_LIKE"/>
    <property type="match status" value="1"/>
</dbReference>
<reference evidence="7 8" key="1">
    <citation type="submission" date="2021-04" db="EMBL/GenBank/DDBJ databases">
        <authorList>
            <person name="De Guttry C."/>
            <person name="Zahm M."/>
            <person name="Klopp C."/>
            <person name="Cabau C."/>
            <person name="Louis A."/>
            <person name="Berthelot C."/>
            <person name="Parey E."/>
            <person name="Roest Crollius H."/>
            <person name="Montfort J."/>
            <person name="Robinson-Rechavi M."/>
            <person name="Bucao C."/>
            <person name="Bouchez O."/>
            <person name="Gislard M."/>
            <person name="Lluch J."/>
            <person name="Milhes M."/>
            <person name="Lampietro C."/>
            <person name="Lopez Roques C."/>
            <person name="Donnadieu C."/>
            <person name="Braasch I."/>
            <person name="Desvignes T."/>
            <person name="Postlethwait J."/>
            <person name="Bobe J."/>
            <person name="Wedekind C."/>
            <person name="Guiguen Y."/>
        </authorList>
    </citation>
    <scope>NUCLEOTIDE SEQUENCE [LARGE SCALE GENOMIC DNA]</scope>
    <source>
        <strain evidence="7">Cs_M1</strain>
        <tissue evidence="7">Blood</tissue>
    </source>
</reference>
<dbReference type="PANTHER" id="PTHR12080">
    <property type="entry name" value="SIGNALING LYMPHOCYTIC ACTIVATION MOLECULE"/>
    <property type="match status" value="1"/>
</dbReference>
<feature type="domain" description="Ig-like" evidence="6">
    <location>
        <begin position="62"/>
        <end position="171"/>
    </location>
</feature>
<evidence type="ECO:0000256" key="4">
    <source>
        <dbReference type="ARBA" id="ARBA00023180"/>
    </source>
</evidence>
<name>A0AAN8MJ46_9TELE</name>
<dbReference type="Gene3D" id="2.60.40.10">
    <property type="entry name" value="Immunoglobulins"/>
    <property type="match status" value="1"/>
</dbReference>
<organism evidence="7 8">
    <name type="scientific">Coregonus suidteri</name>
    <dbReference type="NCBI Taxonomy" id="861788"/>
    <lineage>
        <taxon>Eukaryota</taxon>
        <taxon>Metazoa</taxon>
        <taxon>Chordata</taxon>
        <taxon>Craniata</taxon>
        <taxon>Vertebrata</taxon>
        <taxon>Euteleostomi</taxon>
        <taxon>Actinopterygii</taxon>
        <taxon>Neopterygii</taxon>
        <taxon>Teleostei</taxon>
        <taxon>Protacanthopterygii</taxon>
        <taxon>Salmoniformes</taxon>
        <taxon>Salmonidae</taxon>
        <taxon>Coregoninae</taxon>
        <taxon>Coregonus</taxon>
    </lineage>
</organism>
<evidence type="ECO:0000256" key="1">
    <source>
        <dbReference type="ARBA" id="ARBA00004370"/>
    </source>
</evidence>
<keyword evidence="4" id="KW-0325">Glycoprotein</keyword>
<dbReference type="InterPro" id="IPR036179">
    <property type="entry name" value="Ig-like_dom_sf"/>
</dbReference>
<dbReference type="Proteomes" id="UP001356427">
    <property type="component" value="Unassembled WGS sequence"/>
</dbReference>
<gene>
    <name evidence="7" type="ORF">J4Q44_G00043420</name>
</gene>
<dbReference type="PANTHER" id="PTHR12080:SF55">
    <property type="entry name" value="LYMPHOCYTE FUNCTION-ASSOCIATED ANTIGEN 3"/>
    <property type="match status" value="1"/>
</dbReference>
<sequence length="251" mass="27979">MDQVRGRGQGQRRVLCAAQHSAQPETRQVKGIVGKFLSFPERVLSLAIYFMETLAILQQVYPDLQIEDSGVYTVENADEDEGKTTHTFQLTVYYVLSKPQVTVHDNSSCSVVCSVENGRDVTLSWYRGGEILNQSSSPDLNITLSLPLKVDEQNRDSYRCEAANPVSKETAVVPNSCIKSDPSKVTDGDERTRDSPGRKQDEIEYAEITHINPADNQEERTGVLGDNPNLTSVYDQIQLYRMANSDDIDTA</sequence>
<evidence type="ECO:0000256" key="2">
    <source>
        <dbReference type="ARBA" id="ARBA00022729"/>
    </source>
</evidence>
<feature type="region of interest" description="Disordered" evidence="5">
    <location>
        <begin position="209"/>
        <end position="228"/>
    </location>
</feature>
<comment type="caution">
    <text evidence="7">The sequence shown here is derived from an EMBL/GenBank/DDBJ whole genome shotgun (WGS) entry which is preliminary data.</text>
</comment>
<keyword evidence="8" id="KW-1185">Reference proteome</keyword>
<dbReference type="GO" id="GO:0016020">
    <property type="term" value="C:membrane"/>
    <property type="evidence" value="ECO:0007669"/>
    <property type="project" value="UniProtKB-SubCell"/>
</dbReference>
<dbReference type="AlphaFoldDB" id="A0AAN8MJ46"/>
<protein>
    <recommendedName>
        <fullName evidence="6">Ig-like domain-containing protein</fullName>
    </recommendedName>
</protein>
<comment type="subcellular location">
    <subcellularLocation>
        <location evidence="1">Membrane</location>
    </subcellularLocation>
</comment>
<accession>A0AAN8MJ46</accession>
<evidence type="ECO:0000259" key="6">
    <source>
        <dbReference type="PROSITE" id="PS50835"/>
    </source>
</evidence>
<dbReference type="EMBL" id="JAGTTL010000003">
    <property type="protein sequence ID" value="KAK6325000.1"/>
    <property type="molecule type" value="Genomic_DNA"/>
</dbReference>
<proteinExistence type="predicted"/>
<keyword evidence="3" id="KW-0472">Membrane</keyword>
<dbReference type="CDD" id="cd00096">
    <property type="entry name" value="Ig"/>
    <property type="match status" value="1"/>
</dbReference>
<dbReference type="InterPro" id="IPR013783">
    <property type="entry name" value="Ig-like_fold"/>
</dbReference>
<feature type="compositionally biased region" description="Basic and acidic residues" evidence="5">
    <location>
        <begin position="181"/>
        <end position="199"/>
    </location>
</feature>
<dbReference type="InterPro" id="IPR015631">
    <property type="entry name" value="CD2/SLAM_rcpt"/>
</dbReference>
<evidence type="ECO:0000256" key="5">
    <source>
        <dbReference type="SAM" id="MobiDB-lite"/>
    </source>
</evidence>
<evidence type="ECO:0000313" key="8">
    <source>
        <dbReference type="Proteomes" id="UP001356427"/>
    </source>
</evidence>
<evidence type="ECO:0000313" key="7">
    <source>
        <dbReference type="EMBL" id="KAK6325000.1"/>
    </source>
</evidence>
<evidence type="ECO:0000256" key="3">
    <source>
        <dbReference type="ARBA" id="ARBA00023136"/>
    </source>
</evidence>
<dbReference type="SUPFAM" id="SSF48726">
    <property type="entry name" value="Immunoglobulin"/>
    <property type="match status" value="1"/>
</dbReference>